<name>A0A9X2DZV5_9MICO</name>
<dbReference type="RefSeq" id="WP_251947172.1">
    <property type="nucleotide sequence ID" value="NZ_JAMRYM010000084.1"/>
</dbReference>
<accession>A0A9X2DZV5</accession>
<dbReference type="EMBL" id="JAMRYM010000084">
    <property type="protein sequence ID" value="MCM6763794.1"/>
    <property type="molecule type" value="Genomic_DNA"/>
</dbReference>
<dbReference type="Proteomes" id="UP001155240">
    <property type="component" value="Unassembled WGS sequence"/>
</dbReference>
<reference evidence="1" key="1">
    <citation type="submission" date="2022-06" db="EMBL/GenBank/DDBJ databases">
        <title>Whole genome shotgun sequencing (WGS) of Rathayibacter sp. ZW T2_19, isolated from stored onions (Allium cepa).</title>
        <authorList>
            <person name="Stoll D.A."/>
            <person name="Huch M."/>
        </authorList>
    </citation>
    <scope>NUCLEOTIDE SEQUENCE</scope>
    <source>
        <strain evidence="1">ZW T2_19</strain>
    </source>
</reference>
<sequence length="313" mass="33137">MSDPRDLAELLAALPPERRAAFDRLSALVAAVPVPESNHSFVFRAGEAEHPVFDDAEAVFWCAVRQMRQGDSLRGRELPLVYWGFHSIDLLGRRHSNGVLVTDRAVVVDDPGGDAVRLPTVDLDPATIRSDGTRLLVADAGIGLEQIARILPAAGAEDAAAYLAAVVAAVRTSDDVAEPRDESVEDVVLASGMSGDLLLPSRPKDAKGLAKLAAKWSLPADEAILVSLSSATFAGVYGLAITDAALYTRDLFEPVRRVPLAEVRALSWDDSEKAVRIGPGHAAPSHPAVTSRNGGAAAALLQDLVRAASRRLP</sequence>
<organism evidence="1 2">
    <name type="scientific">Rathayibacter rubneri</name>
    <dbReference type="NCBI Taxonomy" id="2950106"/>
    <lineage>
        <taxon>Bacteria</taxon>
        <taxon>Bacillati</taxon>
        <taxon>Actinomycetota</taxon>
        <taxon>Actinomycetes</taxon>
        <taxon>Micrococcales</taxon>
        <taxon>Microbacteriaceae</taxon>
        <taxon>Rathayibacter</taxon>
    </lineage>
</organism>
<gene>
    <name evidence="1" type="ORF">NB037_15350</name>
</gene>
<keyword evidence="2" id="KW-1185">Reference proteome</keyword>
<evidence type="ECO:0000313" key="1">
    <source>
        <dbReference type="EMBL" id="MCM6763794.1"/>
    </source>
</evidence>
<dbReference type="AlphaFoldDB" id="A0A9X2DZV5"/>
<proteinExistence type="predicted"/>
<comment type="caution">
    <text evidence="1">The sequence shown here is derived from an EMBL/GenBank/DDBJ whole genome shotgun (WGS) entry which is preliminary data.</text>
</comment>
<protein>
    <submittedName>
        <fullName evidence="1">Uncharacterized protein</fullName>
    </submittedName>
</protein>
<evidence type="ECO:0000313" key="2">
    <source>
        <dbReference type="Proteomes" id="UP001155240"/>
    </source>
</evidence>